<dbReference type="Gene3D" id="3.20.20.70">
    <property type="entry name" value="Aldolase class I"/>
    <property type="match status" value="1"/>
</dbReference>
<sequence length="53" mass="5635">MTGTHFTGVYPAMTTPFDATGDIDHDQLRADAERLEAAGVDWVVPVDSIGESA</sequence>
<reference evidence="1 2" key="1">
    <citation type="journal article" date="2019" name="Int. J. Syst. Evol. Microbiol.">
        <title>The Global Catalogue of Microorganisms (GCM) 10K type strain sequencing project: providing services to taxonomists for standard genome sequencing and annotation.</title>
        <authorList>
            <consortium name="The Broad Institute Genomics Platform"/>
            <consortium name="The Broad Institute Genome Sequencing Center for Infectious Disease"/>
            <person name="Wu L."/>
            <person name="Ma J."/>
        </authorList>
    </citation>
    <scope>NUCLEOTIDE SEQUENCE [LARGE SCALE GENOMIC DNA]</scope>
    <source>
        <strain evidence="1 2">NBRC 111368</strain>
    </source>
</reference>
<dbReference type="Proteomes" id="UP001596328">
    <property type="component" value="Unassembled WGS sequence"/>
</dbReference>
<gene>
    <name evidence="1" type="ORF">ACFQE1_18890</name>
</gene>
<dbReference type="AlphaFoldDB" id="A0ABD5S494"/>
<name>A0ABD5S494_9EURY</name>
<keyword evidence="2" id="KW-1185">Reference proteome</keyword>
<comment type="caution">
    <text evidence="1">The sequence shown here is derived from an EMBL/GenBank/DDBJ whole genome shotgun (WGS) entry which is preliminary data.</text>
</comment>
<feature type="non-terminal residue" evidence="1">
    <location>
        <position position="53"/>
    </location>
</feature>
<dbReference type="EMBL" id="JBHSWU010001082">
    <property type="protein sequence ID" value="MFC6726390.1"/>
    <property type="molecule type" value="Genomic_DNA"/>
</dbReference>
<protein>
    <submittedName>
        <fullName evidence="1">Dihydrodipicolinate synthase family protein</fullName>
    </submittedName>
</protein>
<organism evidence="1 2">
    <name type="scientific">Halobium palmae</name>
    <dbReference type="NCBI Taxonomy" id="1776492"/>
    <lineage>
        <taxon>Archaea</taxon>
        <taxon>Methanobacteriati</taxon>
        <taxon>Methanobacteriota</taxon>
        <taxon>Stenosarchaea group</taxon>
        <taxon>Halobacteria</taxon>
        <taxon>Halobacteriales</taxon>
        <taxon>Haloferacaceae</taxon>
        <taxon>Halobium</taxon>
    </lineage>
</organism>
<accession>A0ABD5S494</accession>
<evidence type="ECO:0000313" key="2">
    <source>
        <dbReference type="Proteomes" id="UP001596328"/>
    </source>
</evidence>
<evidence type="ECO:0000313" key="1">
    <source>
        <dbReference type="EMBL" id="MFC6726390.1"/>
    </source>
</evidence>
<proteinExistence type="predicted"/>
<dbReference type="SUPFAM" id="SSF51569">
    <property type="entry name" value="Aldolase"/>
    <property type="match status" value="1"/>
</dbReference>
<dbReference type="InterPro" id="IPR013785">
    <property type="entry name" value="Aldolase_TIM"/>
</dbReference>